<dbReference type="EMBL" id="AFBQ01000043">
    <property type="protein sequence ID" value="EHY32246.1"/>
    <property type="molecule type" value="Genomic_DNA"/>
</dbReference>
<dbReference type="OrthoDB" id="1149075at2"/>
<name>H3KCD6_9BURK</name>
<dbReference type="Proteomes" id="UP000004956">
    <property type="component" value="Unassembled WGS sequence"/>
</dbReference>
<protein>
    <submittedName>
        <fullName evidence="7">Putative outer membrane protein A</fullName>
    </submittedName>
</protein>
<feature type="chain" id="PRO_5003587278" evidence="5">
    <location>
        <begin position="25"/>
        <end position="222"/>
    </location>
</feature>
<dbReference type="PRINTS" id="PR01021">
    <property type="entry name" value="OMPADOMAIN"/>
</dbReference>
<dbReference type="InterPro" id="IPR006664">
    <property type="entry name" value="OMP_bac"/>
</dbReference>
<comment type="subcellular location">
    <subcellularLocation>
        <location evidence="1">Cell outer membrane</location>
    </subcellularLocation>
</comment>
<sequence>MKTSAKIGGVVAAVMLAVSGAAFAADAVNPYVQANGTTLKSGYGLCWRTGFWTPALAEAMGRDGAGCACDADILDAAACKAPEEPAAPKAAEKVTFSADMLFDYNRSTLKPEGQAVLDDLVSRIAGVDLEVVLSTGYADRIGSDKFNEKLSAQRAESVKAYLVSKGVDASLIQTEGKGEQDPVVNCPNPSRNGQIKNFKQLVQCLAPNRRAVVEVIGSRPAE</sequence>
<dbReference type="STRING" id="762967.HMPREF9440_00388"/>
<evidence type="ECO:0000256" key="4">
    <source>
        <dbReference type="PROSITE-ProRule" id="PRU00473"/>
    </source>
</evidence>
<dbReference type="InterPro" id="IPR006665">
    <property type="entry name" value="OmpA-like"/>
</dbReference>
<feature type="signal peptide" evidence="5">
    <location>
        <begin position="1"/>
        <end position="24"/>
    </location>
</feature>
<dbReference type="AlphaFoldDB" id="H3KCD6"/>
<evidence type="ECO:0000259" key="6">
    <source>
        <dbReference type="PROSITE" id="PS51123"/>
    </source>
</evidence>
<dbReference type="RefSeq" id="WP_008540867.1">
    <property type="nucleotide sequence ID" value="NZ_JH604873.1"/>
</dbReference>
<keyword evidence="3" id="KW-0998">Cell outer membrane</keyword>
<proteinExistence type="predicted"/>
<keyword evidence="5" id="KW-0732">Signal</keyword>
<gene>
    <name evidence="7" type="ORF">HMPREF9440_00388</name>
</gene>
<dbReference type="PROSITE" id="PS51123">
    <property type="entry name" value="OMPA_2"/>
    <property type="match status" value="1"/>
</dbReference>
<dbReference type="PANTHER" id="PTHR30329">
    <property type="entry name" value="STATOR ELEMENT OF FLAGELLAR MOTOR COMPLEX"/>
    <property type="match status" value="1"/>
</dbReference>
<reference evidence="7 8" key="1">
    <citation type="submission" date="2011-11" db="EMBL/GenBank/DDBJ databases">
        <authorList>
            <person name="Weinstock G."/>
            <person name="Sodergren E."/>
            <person name="Clifton S."/>
            <person name="Fulton L."/>
            <person name="Fulton B."/>
            <person name="Courtney L."/>
            <person name="Fronick C."/>
            <person name="Harrison M."/>
            <person name="Strong C."/>
            <person name="Farmer C."/>
            <person name="Delahaunty K."/>
            <person name="Markovic C."/>
            <person name="Hall O."/>
            <person name="Minx P."/>
            <person name="Tomlinson C."/>
            <person name="Mitreva M."/>
            <person name="Hou S."/>
            <person name="Chen J."/>
            <person name="Wollam A."/>
            <person name="Pepin K.H."/>
            <person name="Johnson M."/>
            <person name="Bhonagiri V."/>
            <person name="Zhang X."/>
            <person name="Suruliraj S."/>
            <person name="Warren W."/>
            <person name="Chinwalla A."/>
            <person name="Mardis E.R."/>
            <person name="Wilson R.K."/>
        </authorList>
    </citation>
    <scope>NUCLEOTIDE SEQUENCE [LARGE SCALE GENOMIC DNA]</scope>
    <source>
        <strain evidence="7 8">YIT 11816</strain>
    </source>
</reference>
<dbReference type="Gene3D" id="3.30.1330.60">
    <property type="entry name" value="OmpA-like domain"/>
    <property type="match status" value="1"/>
</dbReference>
<evidence type="ECO:0000256" key="1">
    <source>
        <dbReference type="ARBA" id="ARBA00004442"/>
    </source>
</evidence>
<dbReference type="HOGENOM" id="CLU_016890_5_0_4"/>
<evidence type="ECO:0000313" key="8">
    <source>
        <dbReference type="Proteomes" id="UP000004956"/>
    </source>
</evidence>
<evidence type="ECO:0000256" key="3">
    <source>
        <dbReference type="ARBA" id="ARBA00023237"/>
    </source>
</evidence>
<dbReference type="Pfam" id="PF00691">
    <property type="entry name" value="OmpA"/>
    <property type="match status" value="1"/>
</dbReference>
<evidence type="ECO:0000313" key="7">
    <source>
        <dbReference type="EMBL" id="EHY32246.1"/>
    </source>
</evidence>
<comment type="caution">
    <text evidence="7">The sequence shown here is derived from an EMBL/GenBank/DDBJ whole genome shotgun (WGS) entry which is preliminary data.</text>
</comment>
<dbReference type="CDD" id="cd07185">
    <property type="entry name" value="OmpA_C-like"/>
    <property type="match status" value="1"/>
</dbReference>
<keyword evidence="2 4" id="KW-0472">Membrane</keyword>
<evidence type="ECO:0000256" key="5">
    <source>
        <dbReference type="SAM" id="SignalP"/>
    </source>
</evidence>
<feature type="domain" description="OmpA-like" evidence="6">
    <location>
        <begin position="89"/>
        <end position="219"/>
    </location>
</feature>
<dbReference type="InterPro" id="IPR036737">
    <property type="entry name" value="OmpA-like_sf"/>
</dbReference>
<keyword evidence="8" id="KW-1185">Reference proteome</keyword>
<dbReference type="PANTHER" id="PTHR30329:SF21">
    <property type="entry name" value="LIPOPROTEIN YIAD-RELATED"/>
    <property type="match status" value="1"/>
</dbReference>
<organism evidence="7 8">
    <name type="scientific">Sutterella parvirubra YIT 11816</name>
    <dbReference type="NCBI Taxonomy" id="762967"/>
    <lineage>
        <taxon>Bacteria</taxon>
        <taxon>Pseudomonadati</taxon>
        <taxon>Pseudomonadota</taxon>
        <taxon>Betaproteobacteria</taxon>
        <taxon>Burkholderiales</taxon>
        <taxon>Sutterellaceae</taxon>
        <taxon>Sutterella</taxon>
    </lineage>
</organism>
<accession>H3KCD6</accession>
<dbReference type="PATRIC" id="fig|762967.3.peg.325"/>
<dbReference type="GO" id="GO:0009279">
    <property type="term" value="C:cell outer membrane"/>
    <property type="evidence" value="ECO:0007669"/>
    <property type="project" value="UniProtKB-SubCell"/>
</dbReference>
<evidence type="ECO:0000256" key="2">
    <source>
        <dbReference type="ARBA" id="ARBA00023136"/>
    </source>
</evidence>
<dbReference type="SUPFAM" id="SSF103088">
    <property type="entry name" value="OmpA-like"/>
    <property type="match status" value="1"/>
</dbReference>
<dbReference type="InterPro" id="IPR050330">
    <property type="entry name" value="Bact_OuterMem_StrucFunc"/>
</dbReference>